<feature type="domain" description="DUF3492" evidence="2">
    <location>
        <begin position="1"/>
        <end position="253"/>
    </location>
</feature>
<gene>
    <name evidence="3" type="ORF">FC75_GL001378</name>
</gene>
<dbReference type="SUPFAM" id="SSF53756">
    <property type="entry name" value="UDP-Glycosyltransferase/glycogen phosphorylase"/>
    <property type="match status" value="1"/>
</dbReference>
<reference evidence="3 4" key="1">
    <citation type="journal article" date="2015" name="Genome Announc.">
        <title>Expanding the biotechnology potential of lactobacilli through comparative genomics of 213 strains and associated genera.</title>
        <authorList>
            <person name="Sun Z."/>
            <person name="Harris H.M."/>
            <person name="McCann A."/>
            <person name="Guo C."/>
            <person name="Argimon S."/>
            <person name="Zhang W."/>
            <person name="Yang X."/>
            <person name="Jeffery I.B."/>
            <person name="Cooney J.C."/>
            <person name="Kagawa T.F."/>
            <person name="Liu W."/>
            <person name="Song Y."/>
            <person name="Salvetti E."/>
            <person name="Wrobel A."/>
            <person name="Rasinkangas P."/>
            <person name="Parkhill J."/>
            <person name="Rea M.C."/>
            <person name="O'Sullivan O."/>
            <person name="Ritari J."/>
            <person name="Douillard F.P."/>
            <person name="Paul Ross R."/>
            <person name="Yang R."/>
            <person name="Briner A.E."/>
            <person name="Felis G.E."/>
            <person name="de Vos W.M."/>
            <person name="Barrangou R."/>
            <person name="Klaenhammer T.R."/>
            <person name="Caufield P.W."/>
            <person name="Cui Y."/>
            <person name="Zhang H."/>
            <person name="O'Toole P.W."/>
        </authorList>
    </citation>
    <scope>NUCLEOTIDE SEQUENCE [LARGE SCALE GENOMIC DNA]</scope>
    <source>
        <strain evidence="3 4">DSM 22697</strain>
    </source>
</reference>
<organism evidence="3 4">
    <name type="scientific">Lacticaseibacillus camelliae DSM 22697 = JCM 13995</name>
    <dbReference type="NCBI Taxonomy" id="1423730"/>
    <lineage>
        <taxon>Bacteria</taxon>
        <taxon>Bacillati</taxon>
        <taxon>Bacillota</taxon>
        <taxon>Bacilli</taxon>
        <taxon>Lactobacillales</taxon>
        <taxon>Lactobacillaceae</taxon>
        <taxon>Lacticaseibacillus</taxon>
    </lineage>
</organism>
<dbReference type="InterPro" id="IPR001296">
    <property type="entry name" value="Glyco_trans_1"/>
</dbReference>
<dbReference type="Proteomes" id="UP000050865">
    <property type="component" value="Unassembled WGS sequence"/>
</dbReference>
<accession>A0A0R2FF06</accession>
<evidence type="ECO:0008006" key="5">
    <source>
        <dbReference type="Google" id="ProtNLM"/>
    </source>
</evidence>
<proteinExistence type="predicted"/>
<dbReference type="PANTHER" id="PTHR12526:SF608">
    <property type="entry name" value="PELF"/>
    <property type="match status" value="1"/>
</dbReference>
<evidence type="ECO:0000259" key="2">
    <source>
        <dbReference type="Pfam" id="PF11997"/>
    </source>
</evidence>
<dbReference type="PATRIC" id="fig|1423730.4.peg.1450"/>
<evidence type="ECO:0000313" key="3">
    <source>
        <dbReference type="EMBL" id="KRN23799.1"/>
    </source>
</evidence>
<dbReference type="Pfam" id="PF11997">
    <property type="entry name" value="DUF3492"/>
    <property type="match status" value="1"/>
</dbReference>
<dbReference type="AlphaFoldDB" id="A0A0R2FF06"/>
<dbReference type="GO" id="GO:0016757">
    <property type="term" value="F:glycosyltransferase activity"/>
    <property type="evidence" value="ECO:0007669"/>
    <property type="project" value="InterPro"/>
</dbReference>
<dbReference type="EMBL" id="AYZJ01000026">
    <property type="protein sequence ID" value="KRN23799.1"/>
    <property type="molecule type" value="Genomic_DNA"/>
</dbReference>
<dbReference type="Gene3D" id="3.40.50.2000">
    <property type="entry name" value="Glycogen Phosphorylase B"/>
    <property type="match status" value="3"/>
</dbReference>
<keyword evidence="4" id="KW-1185">Reference proteome</keyword>
<name>A0A0R2FF06_9LACO</name>
<evidence type="ECO:0000259" key="1">
    <source>
        <dbReference type="Pfam" id="PF00534"/>
    </source>
</evidence>
<protein>
    <recommendedName>
        <fullName evidence="5">Glycosyltransferase</fullName>
    </recommendedName>
</protein>
<evidence type="ECO:0000313" key="4">
    <source>
        <dbReference type="Proteomes" id="UP000050865"/>
    </source>
</evidence>
<sequence>MKIAIIAEGCYPYVTGGVSSWVHNLMKEMPQHHFDVLAITADDQPRAVRYDRLPNLGQIIRYPLTASNARRTAVRLSAADRALIADWLKMTQVVPGALGLLADADRLGDADSFLASQTFYQLMAEQYEKAGESCPFLAYYWSWRNMLTPLLRLLQQPVGDYDLLQVTATGYAGVLAAALHEQTGVKVVLTEHGIYAREREEDILQSDWLDPAFKHQWVRFFRYLAKQAYAAADSVVTLSAANQAHQKSGGADAAKLRLVPNGVRVAQLATLKRHQFDPKAGLQIGAIIRMVPIKDITTLIQACGRLAEQGVPFACYLMGSTDENPEYAAECRAMIAALGLSAQVHMTGQINVMDYLPRLDVLVLSSISEGQPLAVLEGMAAGLPWVCTDVGACRELLYGNNDSFGQAGFVVRPVAPRRIADHLAWFYQHPDMMQKMGQNGARRARRYYQLDAVADTYDHLYKLKGAQGDGGR</sequence>
<dbReference type="STRING" id="1423730.FC75_GL001378"/>
<dbReference type="InterPro" id="IPR047691">
    <property type="entry name" value="PelF-like"/>
</dbReference>
<dbReference type="RefSeq" id="WP_056989298.1">
    <property type="nucleotide sequence ID" value="NZ_AYZJ01000026.1"/>
</dbReference>
<dbReference type="PANTHER" id="PTHR12526">
    <property type="entry name" value="GLYCOSYLTRANSFERASE"/>
    <property type="match status" value="1"/>
</dbReference>
<dbReference type="NCBIfam" id="NF038011">
    <property type="entry name" value="PelF"/>
    <property type="match status" value="1"/>
</dbReference>
<comment type="caution">
    <text evidence="3">The sequence shown here is derived from an EMBL/GenBank/DDBJ whole genome shotgun (WGS) entry which is preliminary data.</text>
</comment>
<feature type="domain" description="Glycosyl transferase family 1" evidence="1">
    <location>
        <begin position="285"/>
        <end position="442"/>
    </location>
</feature>
<dbReference type="InterPro" id="IPR022622">
    <property type="entry name" value="DUF3492"/>
</dbReference>
<dbReference type="Pfam" id="PF00534">
    <property type="entry name" value="Glycos_transf_1"/>
    <property type="match status" value="1"/>
</dbReference>